<dbReference type="PRINTS" id="PR00633">
    <property type="entry name" value="RCCNDNSATION"/>
</dbReference>
<evidence type="ECO:0000313" key="3">
    <source>
        <dbReference type="EMBL" id="SIP73402.1"/>
    </source>
</evidence>
<reference evidence="3" key="2">
    <citation type="submission" date="2016-12" db="EMBL/GenBank/DDBJ databases">
        <authorList>
            <person name="Song W.-J."/>
            <person name="Kurnit D.M."/>
        </authorList>
    </citation>
    <scope>NUCLEOTIDE SEQUENCE [LARGE SCALE GENOMIC DNA]</scope>
    <source>
        <strain evidence="3">HGB1681</strain>
    </source>
</reference>
<dbReference type="EMBL" id="FTLG01000112">
    <property type="protein sequence ID" value="SIP73402.1"/>
    <property type="molecule type" value="Genomic_DNA"/>
</dbReference>
<evidence type="ECO:0000313" key="4">
    <source>
        <dbReference type="Proteomes" id="UP000196435"/>
    </source>
</evidence>
<dbReference type="Gene3D" id="2.130.10.30">
    <property type="entry name" value="Regulator of chromosome condensation 1/beta-lactamase-inhibitor protein II"/>
    <property type="match status" value="2"/>
</dbReference>
<sequence>MKKNLTSRVKNLMARVNTPTRLRTLAGGLIAVILGFGLNATPAHTAAYHPITLINSSDKTITFHPHDWSCIYETGGDQTVGPGEKKTFTIEDSNGVFWHGGCDSQDKWVRWQVTIEGLPAPTSSKTWGLQWRHFMKTGSMSWFTEVTNDPSITPSGLGVPVTAAVCSPGGTATEDCLGTSHNTGHISNTYPVSLYFNFATINKQDSSRSAALADSIYFSGTGESSGPRGKAASITLYAGSPKGLAISGCEDIAVDNKSGKWSCSSKDVPVGISQVVAVQNDGVASHASTQYVVFDSVAIKTPAADNAFLFKTDGPFSFSGTATPGATLTIQPREKGTPDGAVPYNCTVSVDSSGRWTCPDKFLGNISGSYQWHVTQTLNQFSHEGAQTKTGYYHLTIGQSNISISPIGQHGIVANWLPEIQIHGKGTPHDIAEISVENMNPPYTHLLSTNCKKKRWHMDINQHLVDWHKISDTGNWGCNYKLTEGTWNVYVSQHRASDDAEVAPEVSTTFTVKPTAVLFVKSPVDWEVSSENWKEDTVTFSGTGTSGATIRITTAQGFSCITQIAETDPSQEIPTHWSCKMKEVTAERLDFTAIQSFDYGASPPITGTTERPTFRIPALTMISTDGGRTLAIAKDGYLYAWGINQDGGLGVGGVESRSKPTRIPMSNKMKVQSVCTSQIGRYSSSLALTKYGSVYSWGNNDLGQLGVGDTNDRTTPTHVPLPGKTKAKSITCSEKGLFVLGDNGIFYGLGLHTSDWTDRFHITPTQVKIPGNIEDIVDIAASKDTYFMLTKDGSLYKWWITDNLIIGTTSSVHPPTLMKEYASLNIKSIGAVTGRIYAVTDSGEVYTTDHNSTLSIEPFSKTNPIRKLFVNDGSWLSGPIYYAIGVDGHVYNWENRTPQLVAMPDGVKVKSLAVGADPYNSIFALTDDDRIYAWGGNDYGQLGLGDRKNRSVPTPITEAYRH</sequence>
<organism evidence="3 4">
    <name type="scientific">Xenorhabdus innexi</name>
    <dbReference type="NCBI Taxonomy" id="290109"/>
    <lineage>
        <taxon>Bacteria</taxon>
        <taxon>Pseudomonadati</taxon>
        <taxon>Pseudomonadota</taxon>
        <taxon>Gammaproteobacteria</taxon>
        <taxon>Enterobacterales</taxon>
        <taxon>Morganellaceae</taxon>
        <taxon>Xenorhabdus</taxon>
    </lineage>
</organism>
<evidence type="ECO:0000256" key="1">
    <source>
        <dbReference type="ARBA" id="ARBA00022737"/>
    </source>
</evidence>
<reference evidence="2 5" key="3">
    <citation type="journal article" date="2017" name="Nat. Microbiol.">
        <title>Natural product diversity associated with the nematode symbionts Photorhabdus and Xenorhabdus.</title>
        <authorList>
            <person name="Tobias N.J."/>
            <person name="Wolff H."/>
            <person name="Djahanschiri B."/>
            <person name="Grundmann F."/>
            <person name="Kronenwerth M."/>
            <person name="Shi Y.M."/>
            <person name="Simonyi S."/>
            <person name="Grun P."/>
            <person name="Shapiro-Ilan D."/>
            <person name="Pidot S.J."/>
            <person name="Stinear T.P."/>
            <person name="Ebersberger I."/>
            <person name="Bode H.B."/>
        </authorList>
    </citation>
    <scope>NUCLEOTIDE SEQUENCE [LARGE SCALE GENOMIC DNA]</scope>
    <source>
        <strain evidence="2 5">DSM 16336</strain>
    </source>
</reference>
<dbReference type="InterPro" id="IPR000408">
    <property type="entry name" value="Reg_chr_condens"/>
</dbReference>
<evidence type="ECO:0000313" key="2">
    <source>
        <dbReference type="EMBL" id="PHM30110.1"/>
    </source>
</evidence>
<dbReference type="SUPFAM" id="SSF50985">
    <property type="entry name" value="RCC1/BLIP-II"/>
    <property type="match status" value="1"/>
</dbReference>
<dbReference type="AlphaFoldDB" id="A0A1N6MX64"/>
<dbReference type="Proteomes" id="UP000224871">
    <property type="component" value="Unassembled WGS sequence"/>
</dbReference>
<dbReference type="Pfam" id="PF00415">
    <property type="entry name" value="RCC1"/>
    <property type="match status" value="3"/>
</dbReference>
<dbReference type="InterPro" id="IPR009091">
    <property type="entry name" value="RCC1/BLIP-II"/>
</dbReference>
<dbReference type="OrthoDB" id="6448193at2"/>
<proteinExistence type="predicted"/>
<accession>A0A1N6MX64</accession>
<name>A0A1N6MX64_9GAMM</name>
<evidence type="ECO:0000313" key="5">
    <source>
        <dbReference type="Proteomes" id="UP000224871"/>
    </source>
</evidence>
<dbReference type="Proteomes" id="UP000196435">
    <property type="component" value="Unassembled WGS sequence"/>
</dbReference>
<keyword evidence="5" id="KW-1185">Reference proteome</keyword>
<dbReference type="InterPro" id="IPR051625">
    <property type="entry name" value="Signaling_Regulatory_Domain"/>
</dbReference>
<dbReference type="RefSeq" id="WP_086952901.1">
    <property type="nucleotide sequence ID" value="NZ_CAWNQC010000269.1"/>
</dbReference>
<dbReference type="PROSITE" id="PS50012">
    <property type="entry name" value="RCC1_3"/>
    <property type="match status" value="3"/>
</dbReference>
<dbReference type="PANTHER" id="PTHR22872">
    <property type="entry name" value="BTK-BINDING PROTEIN-RELATED"/>
    <property type="match status" value="1"/>
</dbReference>
<reference evidence="4" key="1">
    <citation type="submission" date="2016-12" db="EMBL/GenBank/DDBJ databases">
        <authorList>
            <person name="Gaudriault S."/>
        </authorList>
    </citation>
    <scope>NUCLEOTIDE SEQUENCE [LARGE SCALE GENOMIC DNA]</scope>
    <source>
        <strain evidence="4">HGB1681 (deposited as PTA-6826 in the American Type Culture Collection)</strain>
    </source>
</reference>
<dbReference type="EMBL" id="NIBU01000069">
    <property type="protein sequence ID" value="PHM30110.1"/>
    <property type="molecule type" value="Genomic_DNA"/>
</dbReference>
<protein>
    <submittedName>
        <fullName evidence="3">Uncharacterized protein</fullName>
    </submittedName>
</protein>
<keyword evidence="1" id="KW-0677">Repeat</keyword>
<gene>
    <name evidence="2" type="ORF">Xinn_03527</name>
    <name evidence="3" type="ORF">XIS1_20008</name>
</gene>